<dbReference type="InterPro" id="IPR016162">
    <property type="entry name" value="Ald_DH_N"/>
</dbReference>
<keyword evidence="6" id="KW-1185">Reference proteome</keyword>
<dbReference type="EC" id="1.2.1.79" evidence="5"/>
<keyword evidence="1 3" id="KW-0560">Oxidoreductase</keyword>
<dbReference type="InterPro" id="IPR029510">
    <property type="entry name" value="Ald_DH_CS_GLU"/>
</dbReference>
<evidence type="ECO:0000256" key="2">
    <source>
        <dbReference type="PROSITE-ProRule" id="PRU10007"/>
    </source>
</evidence>
<name>A0ABW8APB0_9ACTN</name>
<dbReference type="PANTHER" id="PTHR43353">
    <property type="entry name" value="SUCCINATE-SEMIALDEHYDE DEHYDROGENASE, MITOCHONDRIAL"/>
    <property type="match status" value="1"/>
</dbReference>
<dbReference type="SUPFAM" id="SSF53720">
    <property type="entry name" value="ALDH-like"/>
    <property type="match status" value="1"/>
</dbReference>
<dbReference type="InterPro" id="IPR050740">
    <property type="entry name" value="Aldehyde_DH_Superfamily"/>
</dbReference>
<dbReference type="GO" id="GO:0036243">
    <property type="term" value="F:succinate-semialdehyde dehydrogenase (NADP+) activity"/>
    <property type="evidence" value="ECO:0007669"/>
    <property type="project" value="UniProtKB-EC"/>
</dbReference>
<dbReference type="InterPro" id="IPR015590">
    <property type="entry name" value="Aldehyde_DH_dom"/>
</dbReference>
<dbReference type="Proteomes" id="UP001612915">
    <property type="component" value="Unassembled WGS sequence"/>
</dbReference>
<proteinExistence type="inferred from homology"/>
<dbReference type="InterPro" id="IPR016161">
    <property type="entry name" value="Ald_DH/histidinol_DH"/>
</dbReference>
<protein>
    <submittedName>
        <fullName evidence="5">Succinic semialdehyde dehydrogenase</fullName>
        <ecNumber evidence="5">1.2.1.79</ecNumber>
    </submittedName>
</protein>
<gene>
    <name evidence="5" type="ORF">ACIB24_14020</name>
</gene>
<organism evidence="5 6">
    <name type="scientific">Spongisporangium articulatum</name>
    <dbReference type="NCBI Taxonomy" id="3362603"/>
    <lineage>
        <taxon>Bacteria</taxon>
        <taxon>Bacillati</taxon>
        <taxon>Actinomycetota</taxon>
        <taxon>Actinomycetes</taxon>
        <taxon>Kineosporiales</taxon>
        <taxon>Kineosporiaceae</taxon>
        <taxon>Spongisporangium</taxon>
    </lineage>
</organism>
<dbReference type="PANTHER" id="PTHR43353:SF5">
    <property type="entry name" value="SUCCINATE-SEMIALDEHYDE DEHYDROGENASE, MITOCHONDRIAL"/>
    <property type="match status" value="1"/>
</dbReference>
<evidence type="ECO:0000313" key="6">
    <source>
        <dbReference type="Proteomes" id="UP001612915"/>
    </source>
</evidence>
<reference evidence="5 6" key="1">
    <citation type="submission" date="2024-10" db="EMBL/GenBank/DDBJ databases">
        <title>The Natural Products Discovery Center: Release of the First 8490 Sequenced Strains for Exploring Actinobacteria Biosynthetic Diversity.</title>
        <authorList>
            <person name="Kalkreuter E."/>
            <person name="Kautsar S.A."/>
            <person name="Yang D."/>
            <person name="Bader C.D."/>
            <person name="Teijaro C.N."/>
            <person name="Fluegel L."/>
            <person name="Davis C.M."/>
            <person name="Simpson J.R."/>
            <person name="Lauterbach L."/>
            <person name="Steele A.D."/>
            <person name="Gui C."/>
            <person name="Meng S."/>
            <person name="Li G."/>
            <person name="Viehrig K."/>
            <person name="Ye F."/>
            <person name="Su P."/>
            <person name="Kiefer A.F."/>
            <person name="Nichols A."/>
            <person name="Cepeda A.J."/>
            <person name="Yan W."/>
            <person name="Fan B."/>
            <person name="Jiang Y."/>
            <person name="Adhikari A."/>
            <person name="Zheng C.-J."/>
            <person name="Schuster L."/>
            <person name="Cowan T.M."/>
            <person name="Smanski M.J."/>
            <person name="Chevrette M.G."/>
            <person name="De Carvalho L.P.S."/>
            <person name="Shen B."/>
        </authorList>
    </citation>
    <scope>NUCLEOTIDE SEQUENCE [LARGE SCALE GENOMIC DNA]</scope>
    <source>
        <strain evidence="5 6">NPDC049639</strain>
    </source>
</reference>
<evidence type="ECO:0000259" key="4">
    <source>
        <dbReference type="Pfam" id="PF00171"/>
    </source>
</evidence>
<dbReference type="InterPro" id="IPR016163">
    <property type="entry name" value="Ald_DH_C"/>
</dbReference>
<feature type="active site" evidence="2">
    <location>
        <position position="279"/>
    </location>
</feature>
<dbReference type="NCBIfam" id="NF006916">
    <property type="entry name" value="PRK09407.1"/>
    <property type="match status" value="1"/>
</dbReference>
<sequence length="542" mass="58201">MTADPLALHEHPLDVEDRPVVAPGRPVPWALDHKLARKLAAYVVASPGAEQVPIHTPLTGAVVAELPRSTPADVERAFAIARAAQKQWAKRSARERAKVFKRVAKIVLARQDEGLDIIQLENGKARIHAFDEISDAAINAAWCARKGPGILGESRHVGLVPILTKVREVHHPKGVVGMISPWNYPLVLTISDAVPALLAGNAVVLKPDSQTPFTALWAADVLAEAGLPEGLFTIVYGQGRIVGTEIINRADHVCFTGSTATGTRVAQQAAARLVSSSLELGGKNPVYVADDANLNRAAEGIIRDTFSNSGHACVSMERLYVHDKIAEKFLDTFLTKVKEMKLGSGLDYNSDFGSIASQSQLDLVEAHVNDAIEKGAIVLAGGKARPDIGPLFYEPTVLANVPETATCFAEETFGPVLSVYRVASDQEAIDACNDTDYGLNASVWATRRRGARIARGIEAGTVVVNEAYTVGWASVASPMGGRKQSGMGRRHGSAGILRFTESQSVAVQAVGLRVLLFRGGDFYSKAFTFLLRLSRATRFPWP</sequence>
<feature type="domain" description="Aldehyde dehydrogenase" evidence="4">
    <location>
        <begin position="48"/>
        <end position="505"/>
    </location>
</feature>
<dbReference type="Gene3D" id="3.40.605.10">
    <property type="entry name" value="Aldehyde Dehydrogenase, Chain A, domain 1"/>
    <property type="match status" value="1"/>
</dbReference>
<evidence type="ECO:0000256" key="3">
    <source>
        <dbReference type="RuleBase" id="RU003345"/>
    </source>
</evidence>
<comment type="similarity">
    <text evidence="3">Belongs to the aldehyde dehydrogenase family.</text>
</comment>
<dbReference type="EMBL" id="JBITLV010000004">
    <property type="protein sequence ID" value="MFI7588181.1"/>
    <property type="molecule type" value="Genomic_DNA"/>
</dbReference>
<comment type="caution">
    <text evidence="5">The sequence shown here is derived from an EMBL/GenBank/DDBJ whole genome shotgun (WGS) entry which is preliminary data.</text>
</comment>
<accession>A0ABW8APB0</accession>
<dbReference type="RefSeq" id="WP_398281281.1">
    <property type="nucleotide sequence ID" value="NZ_JBITLV010000004.1"/>
</dbReference>
<dbReference type="PROSITE" id="PS00687">
    <property type="entry name" value="ALDEHYDE_DEHYDR_GLU"/>
    <property type="match status" value="1"/>
</dbReference>
<dbReference type="Pfam" id="PF00171">
    <property type="entry name" value="Aldedh"/>
    <property type="match status" value="1"/>
</dbReference>
<dbReference type="Gene3D" id="3.40.309.10">
    <property type="entry name" value="Aldehyde Dehydrogenase, Chain A, domain 2"/>
    <property type="match status" value="1"/>
</dbReference>
<evidence type="ECO:0000256" key="1">
    <source>
        <dbReference type="ARBA" id="ARBA00023002"/>
    </source>
</evidence>
<evidence type="ECO:0000313" key="5">
    <source>
        <dbReference type="EMBL" id="MFI7588181.1"/>
    </source>
</evidence>